<accession>A0A382EEI7</accession>
<dbReference type="AlphaFoldDB" id="A0A382EEI7"/>
<reference evidence="2" key="1">
    <citation type="submission" date="2018-05" db="EMBL/GenBank/DDBJ databases">
        <authorList>
            <person name="Lanie J.A."/>
            <person name="Ng W.-L."/>
            <person name="Kazmierczak K.M."/>
            <person name="Andrzejewski T.M."/>
            <person name="Davidsen T.M."/>
            <person name="Wayne K.J."/>
            <person name="Tettelin H."/>
            <person name="Glass J.I."/>
            <person name="Rusch D."/>
            <person name="Podicherti R."/>
            <person name="Tsui H.-C.T."/>
            <person name="Winkler M.E."/>
        </authorList>
    </citation>
    <scope>NUCLEOTIDE SEQUENCE</scope>
</reference>
<dbReference type="EMBL" id="UINC01044117">
    <property type="protein sequence ID" value="SVB49128.1"/>
    <property type="molecule type" value="Genomic_DNA"/>
</dbReference>
<sequence>MSEEQPQKESYVDEAKRRIAHLSYKLEQAQDRVKVLEHDNAELVRWTNDICVPKLQELTDELVNKYNQKKYRSNNKTDYRWRKGRAE</sequence>
<organism evidence="2">
    <name type="scientific">marine metagenome</name>
    <dbReference type="NCBI Taxonomy" id="408172"/>
    <lineage>
        <taxon>unclassified sequences</taxon>
        <taxon>metagenomes</taxon>
        <taxon>ecological metagenomes</taxon>
    </lineage>
</organism>
<evidence type="ECO:0000313" key="2">
    <source>
        <dbReference type="EMBL" id="SVB49128.1"/>
    </source>
</evidence>
<feature type="coiled-coil region" evidence="1">
    <location>
        <begin position="12"/>
        <end position="39"/>
    </location>
</feature>
<protein>
    <submittedName>
        <fullName evidence="2">Uncharacterized protein</fullName>
    </submittedName>
</protein>
<gene>
    <name evidence="2" type="ORF">METZ01_LOCUS201982</name>
</gene>
<evidence type="ECO:0000256" key="1">
    <source>
        <dbReference type="SAM" id="Coils"/>
    </source>
</evidence>
<proteinExistence type="predicted"/>
<keyword evidence="1" id="KW-0175">Coiled coil</keyword>
<name>A0A382EEI7_9ZZZZ</name>